<evidence type="ECO:0000256" key="5">
    <source>
        <dbReference type="ARBA" id="ARBA00023136"/>
    </source>
</evidence>
<dbReference type="Pfam" id="PF01943">
    <property type="entry name" value="Polysacc_synt"/>
    <property type="match status" value="1"/>
</dbReference>
<accession>A0A369A438</accession>
<organism evidence="7 8">
    <name type="scientific">Schleiferia thermophila</name>
    <dbReference type="NCBI Taxonomy" id="884107"/>
    <lineage>
        <taxon>Bacteria</taxon>
        <taxon>Pseudomonadati</taxon>
        <taxon>Bacteroidota</taxon>
        <taxon>Flavobacteriia</taxon>
        <taxon>Flavobacteriales</taxon>
        <taxon>Schleiferiaceae</taxon>
        <taxon>Schleiferia</taxon>
    </lineage>
</organism>
<feature type="transmembrane region" description="Helical" evidence="6">
    <location>
        <begin position="329"/>
        <end position="350"/>
    </location>
</feature>
<comment type="subcellular location">
    <subcellularLocation>
        <location evidence="1">Cell membrane</location>
        <topology evidence="1">Multi-pass membrane protein</topology>
    </subcellularLocation>
</comment>
<feature type="transmembrane region" description="Helical" evidence="6">
    <location>
        <begin position="111"/>
        <end position="134"/>
    </location>
</feature>
<evidence type="ECO:0000256" key="4">
    <source>
        <dbReference type="ARBA" id="ARBA00022989"/>
    </source>
</evidence>
<feature type="transmembrane region" description="Helical" evidence="6">
    <location>
        <begin position="177"/>
        <end position="195"/>
    </location>
</feature>
<dbReference type="InterPro" id="IPR050833">
    <property type="entry name" value="Poly_Biosynth_Transport"/>
</dbReference>
<evidence type="ECO:0000256" key="3">
    <source>
        <dbReference type="ARBA" id="ARBA00022692"/>
    </source>
</evidence>
<feature type="transmembrane region" description="Helical" evidence="6">
    <location>
        <begin position="77"/>
        <end position="105"/>
    </location>
</feature>
<dbReference type="InterPro" id="IPR002797">
    <property type="entry name" value="Polysacc_synth"/>
</dbReference>
<feature type="transmembrane region" description="Helical" evidence="6">
    <location>
        <begin position="357"/>
        <end position="377"/>
    </location>
</feature>
<dbReference type="EMBL" id="QPJS01000002">
    <property type="protein sequence ID" value="RCX03933.1"/>
    <property type="molecule type" value="Genomic_DNA"/>
</dbReference>
<evidence type="ECO:0000256" key="1">
    <source>
        <dbReference type="ARBA" id="ARBA00004651"/>
    </source>
</evidence>
<evidence type="ECO:0000256" key="6">
    <source>
        <dbReference type="SAM" id="Phobius"/>
    </source>
</evidence>
<keyword evidence="4 6" id="KW-1133">Transmembrane helix</keyword>
<gene>
    <name evidence="7" type="ORF">DES35_102390</name>
</gene>
<feature type="transmembrane region" description="Helical" evidence="6">
    <location>
        <begin position="383"/>
        <end position="404"/>
    </location>
</feature>
<protein>
    <submittedName>
        <fullName evidence="7">O-antigen/teichoic acid export membrane protein</fullName>
    </submittedName>
</protein>
<feature type="transmembrane region" description="Helical" evidence="6">
    <location>
        <begin position="252"/>
        <end position="275"/>
    </location>
</feature>
<keyword evidence="8" id="KW-1185">Reference proteome</keyword>
<feature type="transmembrane region" description="Helical" evidence="6">
    <location>
        <begin position="39"/>
        <end position="56"/>
    </location>
</feature>
<dbReference type="PANTHER" id="PTHR30250">
    <property type="entry name" value="PST FAMILY PREDICTED COLANIC ACID TRANSPORTER"/>
    <property type="match status" value="1"/>
</dbReference>
<evidence type="ECO:0000256" key="2">
    <source>
        <dbReference type="ARBA" id="ARBA00022475"/>
    </source>
</evidence>
<comment type="caution">
    <text evidence="7">The sequence shown here is derived from an EMBL/GenBank/DDBJ whole genome shotgun (WGS) entry which is preliminary data.</text>
</comment>
<dbReference type="GO" id="GO:0005886">
    <property type="term" value="C:plasma membrane"/>
    <property type="evidence" value="ECO:0007669"/>
    <property type="project" value="UniProtKB-SubCell"/>
</dbReference>
<keyword evidence="3 6" id="KW-0812">Transmembrane</keyword>
<name>A0A369A438_9FLAO</name>
<feature type="transmembrane region" description="Helical" evidence="6">
    <location>
        <begin position="287"/>
        <end position="309"/>
    </location>
</feature>
<dbReference type="AlphaFoldDB" id="A0A369A438"/>
<dbReference type="Proteomes" id="UP000253517">
    <property type="component" value="Unassembled WGS sequence"/>
</dbReference>
<keyword evidence="5 6" id="KW-0472">Membrane</keyword>
<dbReference type="PANTHER" id="PTHR30250:SF11">
    <property type="entry name" value="O-ANTIGEN TRANSPORTER-RELATED"/>
    <property type="match status" value="1"/>
</dbReference>
<dbReference type="RefSeq" id="WP_114366213.1">
    <property type="nucleotide sequence ID" value="NZ_BHZF01000002.1"/>
</dbReference>
<feature type="transmembrane region" description="Helical" evidence="6">
    <location>
        <begin position="416"/>
        <end position="433"/>
    </location>
</feature>
<feature type="transmembrane region" description="Helical" evidence="6">
    <location>
        <begin position="146"/>
        <end position="165"/>
    </location>
</feature>
<keyword evidence="2" id="KW-1003">Cell membrane</keyword>
<sequence length="473" mass="53456">MLLYFFRNFGFLLLLNVLIKPIWVFAIDIPVQNAVGHDVYGLFFTAFNFSMIFSILSDLGLNHFNNINLSDQSVQRVYSVASLLPAKLMLSIVYVLIATVAGILVFGEGSILYFIFLTSVFHASSGFILFLRTYLSSSQKFGKDSLYSVLDRFISTMILFVWLYLIPMESFQMEYFVYVQIFSAGVPVLLLLIHLRKDIGVRFRFVPESWLWLKAAAPYSLLILLMGLYTRIDSTLIQLLLGSNEAGIYAASYRLVDFLSQFGYLSSIILLPLFAHLKKEEEVLKKLFSSILIIMFFTGVFIAVSMFYLSETFCEILYTSDAKEISKVFRIHLISYPFIVANFIVGSYITAHKYLRFLILISIAGIVVILTAIGLLISGYGVVGVAVAMVVTHVWIFVAQLWWIGRKHGLPSVFSWQWWYAVWIGAALMLVLAAGYSMAWLAGAYAVLALGILVMYKAQTLKNIAIQALARKI</sequence>
<reference evidence="7 8" key="1">
    <citation type="submission" date="2018-07" db="EMBL/GenBank/DDBJ databases">
        <title>Genomic Encyclopedia of Type Strains, Phase IV (KMG-IV): sequencing the most valuable type-strain genomes for metagenomic binning, comparative biology and taxonomic classification.</title>
        <authorList>
            <person name="Goeker M."/>
        </authorList>
    </citation>
    <scope>NUCLEOTIDE SEQUENCE [LARGE SCALE GENOMIC DNA]</scope>
    <source>
        <strain evidence="7 8">DSM 21410</strain>
    </source>
</reference>
<evidence type="ECO:0000313" key="7">
    <source>
        <dbReference type="EMBL" id="RCX03933.1"/>
    </source>
</evidence>
<feature type="transmembrane region" description="Helical" evidence="6">
    <location>
        <begin position="9"/>
        <end position="27"/>
    </location>
</feature>
<evidence type="ECO:0000313" key="8">
    <source>
        <dbReference type="Proteomes" id="UP000253517"/>
    </source>
</evidence>
<proteinExistence type="predicted"/>